<evidence type="ECO:0000256" key="2">
    <source>
        <dbReference type="ARBA" id="ARBA00022475"/>
    </source>
</evidence>
<accession>A0A1F5Z410</accession>
<keyword evidence="3" id="KW-0328">Glycosyltransferase</keyword>
<feature type="transmembrane region" description="Helical" evidence="8">
    <location>
        <begin position="215"/>
        <end position="235"/>
    </location>
</feature>
<reference evidence="9 10" key="1">
    <citation type="journal article" date="2016" name="Nat. Commun.">
        <title>Thousands of microbial genomes shed light on interconnected biogeochemical processes in an aquifer system.</title>
        <authorList>
            <person name="Anantharaman K."/>
            <person name="Brown C.T."/>
            <person name="Hug L.A."/>
            <person name="Sharon I."/>
            <person name="Castelle C.J."/>
            <person name="Probst A.J."/>
            <person name="Thomas B.C."/>
            <person name="Singh A."/>
            <person name="Wilkins M.J."/>
            <person name="Karaoz U."/>
            <person name="Brodie E.L."/>
            <person name="Williams K.H."/>
            <person name="Hubbard S.S."/>
            <person name="Banfield J.F."/>
        </authorList>
    </citation>
    <scope>NUCLEOTIDE SEQUENCE [LARGE SCALE GENOMIC DNA]</scope>
</reference>
<dbReference type="GO" id="GO:0016763">
    <property type="term" value="F:pentosyltransferase activity"/>
    <property type="evidence" value="ECO:0007669"/>
    <property type="project" value="TreeGrafter"/>
</dbReference>
<comment type="caution">
    <text evidence="9">The sequence shown here is derived from an EMBL/GenBank/DDBJ whole genome shotgun (WGS) entry which is preliminary data.</text>
</comment>
<dbReference type="GO" id="GO:0009103">
    <property type="term" value="P:lipopolysaccharide biosynthetic process"/>
    <property type="evidence" value="ECO:0007669"/>
    <property type="project" value="UniProtKB-ARBA"/>
</dbReference>
<dbReference type="PANTHER" id="PTHR33908:SF11">
    <property type="entry name" value="MEMBRANE PROTEIN"/>
    <property type="match status" value="1"/>
</dbReference>
<dbReference type="AlphaFoldDB" id="A0A1F5Z410"/>
<feature type="transmembrane region" description="Helical" evidence="8">
    <location>
        <begin position="281"/>
        <end position="301"/>
    </location>
</feature>
<dbReference type="EMBL" id="MFJF01000010">
    <property type="protein sequence ID" value="OGG07190.1"/>
    <property type="molecule type" value="Genomic_DNA"/>
</dbReference>
<feature type="transmembrane region" description="Helical" evidence="8">
    <location>
        <begin position="241"/>
        <end position="260"/>
    </location>
</feature>
<dbReference type="InterPro" id="IPR050297">
    <property type="entry name" value="LipidA_mod_glycosyltrf_83"/>
</dbReference>
<feature type="transmembrane region" description="Helical" evidence="8">
    <location>
        <begin position="185"/>
        <end position="203"/>
    </location>
</feature>
<feature type="transmembrane region" description="Helical" evidence="8">
    <location>
        <begin position="163"/>
        <end position="179"/>
    </location>
</feature>
<dbReference type="PANTHER" id="PTHR33908">
    <property type="entry name" value="MANNOSYLTRANSFERASE YKCB-RELATED"/>
    <property type="match status" value="1"/>
</dbReference>
<evidence type="ECO:0000256" key="1">
    <source>
        <dbReference type="ARBA" id="ARBA00004651"/>
    </source>
</evidence>
<keyword evidence="5 8" id="KW-0812">Transmembrane</keyword>
<evidence type="ECO:0000256" key="4">
    <source>
        <dbReference type="ARBA" id="ARBA00022679"/>
    </source>
</evidence>
<feature type="transmembrane region" description="Helical" evidence="8">
    <location>
        <begin position="392"/>
        <end position="413"/>
    </location>
</feature>
<feature type="transmembrane region" description="Helical" evidence="8">
    <location>
        <begin position="135"/>
        <end position="156"/>
    </location>
</feature>
<evidence type="ECO:0000256" key="6">
    <source>
        <dbReference type="ARBA" id="ARBA00022989"/>
    </source>
</evidence>
<keyword evidence="6 8" id="KW-1133">Transmembrane helix</keyword>
<organism evidence="9 10">
    <name type="scientific">Candidatus Gottesmanbacteria bacterium RIFCSPHIGHO2_01_FULL_40_15</name>
    <dbReference type="NCBI Taxonomy" id="1798376"/>
    <lineage>
        <taxon>Bacteria</taxon>
        <taxon>Candidatus Gottesmaniibacteriota</taxon>
    </lineage>
</organism>
<keyword evidence="7 8" id="KW-0472">Membrane</keyword>
<comment type="subcellular location">
    <subcellularLocation>
        <location evidence="1">Cell membrane</location>
        <topology evidence="1">Multi-pass membrane protein</topology>
    </subcellularLocation>
</comment>
<dbReference type="GO" id="GO:0005886">
    <property type="term" value="C:plasma membrane"/>
    <property type="evidence" value="ECO:0007669"/>
    <property type="project" value="UniProtKB-SubCell"/>
</dbReference>
<protein>
    <submittedName>
        <fullName evidence="9">Uncharacterized protein</fullName>
    </submittedName>
</protein>
<keyword evidence="2" id="KW-1003">Cell membrane</keyword>
<evidence type="ECO:0000256" key="8">
    <source>
        <dbReference type="SAM" id="Phobius"/>
    </source>
</evidence>
<evidence type="ECO:0000313" key="10">
    <source>
        <dbReference type="Proteomes" id="UP000177354"/>
    </source>
</evidence>
<sequence length="641" mass="73482">MKFIKKTETLSLLLILVLASFLRFYNIMHDSPYFFNPDERNMAVAVTRFILPAKLSSIPLCLLSEFSPETINAGRSYTPDADGCSLNPHFFAYGQFPLYLSFISDQITKPVASLFNTELVVNSSRLTTDFPSAVYWLRFWSAVTSVLTVLMVYLIAKKLLSGYIPLLVALITVFVPGLIQSSHFGTTESLLTLFFLTSLYWSFDLFRINNFGKKIPVGKIVIISFLIALSIGLSLGSKLTGLIFLFPPCLTLMLSLIKNLKIKFKKKPPYIGKITPDWQCLLNLVFIGIFLTGLIGIIFVLSSPYNLVEFTNFKSAVFGYERDVALGKYEAFYTRQFVDSVPFLFQIRKVFPYALGWPVFISGLLGFVILLLVTISSLFTRTAKKFMKNESGIHLIILSFSFLVYIIPNAVLFAKWTRFMTPVFPFFVLFTGFLFNFFVEKKFVSFRILTVLTFLCLLPGLAFVSIYAEKDTREEASEWIYQSLPSRSYILSETANVVDIPLGLPPERSAIPNRDFTVISFDFYHLDERGQLYLELLKHLEQADYIFIPSRRIFKNHTRMPQQYKLTTKYYQLLFSGALGFEKIMEFSSYPGLTLGPFNLVFPDEDAEETFTVFDHPVIRIYKKIRPLSINKYHSLFQNDN</sequence>
<feature type="transmembrane region" description="Helical" evidence="8">
    <location>
        <begin position="355"/>
        <end position="380"/>
    </location>
</feature>
<gene>
    <name evidence="9" type="ORF">A2777_04915</name>
</gene>
<feature type="transmembrane region" description="Helical" evidence="8">
    <location>
        <begin position="419"/>
        <end position="439"/>
    </location>
</feature>
<keyword evidence="4" id="KW-0808">Transferase</keyword>
<evidence type="ECO:0000256" key="3">
    <source>
        <dbReference type="ARBA" id="ARBA00022676"/>
    </source>
</evidence>
<evidence type="ECO:0000313" key="9">
    <source>
        <dbReference type="EMBL" id="OGG07190.1"/>
    </source>
</evidence>
<evidence type="ECO:0000256" key="7">
    <source>
        <dbReference type="ARBA" id="ARBA00023136"/>
    </source>
</evidence>
<evidence type="ECO:0000256" key="5">
    <source>
        <dbReference type="ARBA" id="ARBA00022692"/>
    </source>
</evidence>
<feature type="transmembrane region" description="Helical" evidence="8">
    <location>
        <begin position="446"/>
        <end position="468"/>
    </location>
</feature>
<name>A0A1F5Z410_9BACT</name>
<dbReference type="Proteomes" id="UP000177354">
    <property type="component" value="Unassembled WGS sequence"/>
</dbReference>
<proteinExistence type="predicted"/>